<feature type="transmembrane region" description="Helical" evidence="1">
    <location>
        <begin position="6"/>
        <end position="28"/>
    </location>
</feature>
<dbReference type="KEGG" id="pgz:C2E15_16230"/>
<proteinExistence type="predicted"/>
<dbReference type="AlphaFoldDB" id="A0A1X1E5H3"/>
<organism evidence="2 3">
    <name type="scientific">Mixta gaviniae</name>
    <dbReference type="NCBI Taxonomy" id="665914"/>
    <lineage>
        <taxon>Bacteria</taxon>
        <taxon>Pseudomonadati</taxon>
        <taxon>Pseudomonadota</taxon>
        <taxon>Gammaproteobacteria</taxon>
        <taxon>Enterobacterales</taxon>
        <taxon>Erwiniaceae</taxon>
        <taxon>Mixta</taxon>
    </lineage>
</organism>
<keyword evidence="1" id="KW-0472">Membrane</keyword>
<protein>
    <submittedName>
        <fullName evidence="2">Uncharacterized protein</fullName>
    </submittedName>
</protein>
<gene>
    <name evidence="2" type="ORF">C2E15_16230</name>
</gene>
<evidence type="ECO:0000313" key="2">
    <source>
        <dbReference type="EMBL" id="AUX94464.1"/>
    </source>
</evidence>
<name>A0A1X1E5H3_9GAMM</name>
<reference evidence="2 3" key="1">
    <citation type="submission" date="2018-01" db="EMBL/GenBank/DDBJ databases">
        <title>Complete and assembled Genome of Pantoea gaviniae DSM22758T.</title>
        <authorList>
            <person name="Stevens M.J.A."/>
            <person name="Zurfluh K."/>
            <person name="Stephan R."/>
        </authorList>
    </citation>
    <scope>NUCLEOTIDE SEQUENCE [LARGE SCALE GENOMIC DNA]</scope>
    <source>
        <strain evidence="2 3">DSM 22758</strain>
    </source>
</reference>
<evidence type="ECO:0000256" key="1">
    <source>
        <dbReference type="SAM" id="Phobius"/>
    </source>
</evidence>
<dbReference type="Proteomes" id="UP000238365">
    <property type="component" value="Chromosome"/>
</dbReference>
<accession>A0A1X1E5H3</accession>
<evidence type="ECO:0000313" key="3">
    <source>
        <dbReference type="Proteomes" id="UP000238365"/>
    </source>
</evidence>
<feature type="transmembrane region" description="Helical" evidence="1">
    <location>
        <begin position="100"/>
        <end position="122"/>
    </location>
</feature>
<feature type="transmembrane region" description="Helical" evidence="1">
    <location>
        <begin position="65"/>
        <end position="88"/>
    </location>
</feature>
<keyword evidence="1" id="KW-1133">Transmembrane helix</keyword>
<keyword evidence="3" id="KW-1185">Reference proteome</keyword>
<keyword evidence="1" id="KW-0812">Transmembrane</keyword>
<feature type="transmembrane region" description="Helical" evidence="1">
    <location>
        <begin position="137"/>
        <end position="154"/>
    </location>
</feature>
<dbReference type="EMBL" id="CP026377">
    <property type="protein sequence ID" value="AUX94464.1"/>
    <property type="molecule type" value="Genomic_DNA"/>
</dbReference>
<feature type="transmembrane region" description="Helical" evidence="1">
    <location>
        <begin position="40"/>
        <end position="59"/>
    </location>
</feature>
<sequence length="222" mass="25938">MFKYNLISTSWITFIIYTFDFVTSTLNYNTPYMRKLYKSCRLEVVTLFIMSLITFFIFWDSKNTFTNSSIDIAMAGLSFMIGAHYNFLKLFKFKIGRVKYPIKIAALINIFMGAFSFYIIVITNDIAMGRFNMEQSIWLQITVLTYSLSLYFSSKYISYVIKTKTLGVSPIILAVLKSLKPNNNMYEDLAKGVDIWNKKSREEKAIASSKLRKRNSKKRKRK</sequence>